<evidence type="ECO:0000313" key="2">
    <source>
        <dbReference type="EMBL" id="ULT85012.1"/>
    </source>
</evidence>
<protein>
    <recommendedName>
        <fullName evidence="1">DUF7747 domain-containing protein</fullName>
    </recommendedName>
</protein>
<organism evidence="2 3">
    <name type="scientific">Caenorhabditis briggsae</name>
    <dbReference type="NCBI Taxonomy" id="6238"/>
    <lineage>
        <taxon>Eukaryota</taxon>
        <taxon>Metazoa</taxon>
        <taxon>Ecdysozoa</taxon>
        <taxon>Nematoda</taxon>
        <taxon>Chromadorea</taxon>
        <taxon>Rhabditida</taxon>
        <taxon>Rhabditina</taxon>
        <taxon>Rhabditomorpha</taxon>
        <taxon>Rhabditoidea</taxon>
        <taxon>Rhabditidae</taxon>
        <taxon>Peloderinae</taxon>
        <taxon>Caenorhabditis</taxon>
    </lineage>
</organism>
<reference evidence="2 3" key="1">
    <citation type="submission" date="2022-05" db="EMBL/GenBank/DDBJ databases">
        <title>Chromosome-level reference genomes for two strains of Caenorhabditis briggsae: an improved platform for comparative genomics.</title>
        <authorList>
            <person name="Stevens L."/>
            <person name="Andersen E.C."/>
        </authorList>
    </citation>
    <scope>NUCLEOTIDE SEQUENCE [LARGE SCALE GENOMIC DNA]</scope>
    <source>
        <strain evidence="2">QX1410_ONT</strain>
        <tissue evidence="2">Whole-organism</tissue>
    </source>
</reference>
<evidence type="ECO:0000313" key="3">
    <source>
        <dbReference type="Proteomes" id="UP000827892"/>
    </source>
</evidence>
<sequence>MRIFRIRPADRHNRYVCILCTFWIGQSGTYRQGVLSPWCPIYGKENPEQLYGRALQTDGNLLVSGKQGRMLESLVYETNWKLERCPRIHKRILCTLHLQSKSGNFCIIYIYSDNGPIPKVIKEEEVKAQIPIQVKIRNLSRKF</sequence>
<dbReference type="Pfam" id="PF24927">
    <property type="entry name" value="DUF7747"/>
    <property type="match status" value="1"/>
</dbReference>
<accession>A0AAE8ZXC7</accession>
<dbReference type="InterPro" id="IPR056649">
    <property type="entry name" value="DUF7747"/>
</dbReference>
<proteinExistence type="predicted"/>
<feature type="domain" description="DUF7747" evidence="1">
    <location>
        <begin position="35"/>
        <end position="109"/>
    </location>
</feature>
<dbReference type="Proteomes" id="UP000827892">
    <property type="component" value="Chromosome X"/>
</dbReference>
<dbReference type="EMBL" id="CP090896">
    <property type="protein sequence ID" value="ULT85012.1"/>
    <property type="molecule type" value="Genomic_DNA"/>
</dbReference>
<name>A0AAE8ZXC7_CAEBR</name>
<evidence type="ECO:0000259" key="1">
    <source>
        <dbReference type="Pfam" id="PF24927"/>
    </source>
</evidence>
<gene>
    <name evidence="2" type="ORF">L3Y34_013597</name>
</gene>
<dbReference type="AlphaFoldDB" id="A0AAE8ZXC7"/>